<name>A0A381S4F7_9ZZZZ</name>
<dbReference type="Pfam" id="PF02566">
    <property type="entry name" value="OsmC"/>
    <property type="match status" value="1"/>
</dbReference>
<dbReference type="SUPFAM" id="SSF82784">
    <property type="entry name" value="OsmC-like"/>
    <property type="match status" value="1"/>
</dbReference>
<accession>A0A381S4F7</accession>
<protein>
    <recommendedName>
        <fullName evidence="2">OsmC family protein</fullName>
    </recommendedName>
</protein>
<gene>
    <name evidence="1" type="ORF">METZ01_LOCUS51055</name>
</gene>
<reference evidence="1" key="1">
    <citation type="submission" date="2018-05" db="EMBL/GenBank/DDBJ databases">
        <authorList>
            <person name="Lanie J.A."/>
            <person name="Ng W.-L."/>
            <person name="Kazmierczak K.M."/>
            <person name="Andrzejewski T.M."/>
            <person name="Davidsen T.M."/>
            <person name="Wayne K.J."/>
            <person name="Tettelin H."/>
            <person name="Glass J.I."/>
            <person name="Rusch D."/>
            <person name="Podicherti R."/>
            <person name="Tsui H.-C.T."/>
            <person name="Winkler M.E."/>
        </authorList>
    </citation>
    <scope>NUCLEOTIDE SEQUENCE</scope>
</reference>
<sequence>MARALEVRDIPAPRENVQADVEGDIEAIDKVLRITRIRVHYRLRIPSGTRDRAERAVATHATKCPAANSISGCIDLDISADITEE</sequence>
<evidence type="ECO:0000313" key="1">
    <source>
        <dbReference type="EMBL" id="SUZ98201.1"/>
    </source>
</evidence>
<organism evidence="1">
    <name type="scientific">marine metagenome</name>
    <dbReference type="NCBI Taxonomy" id="408172"/>
    <lineage>
        <taxon>unclassified sequences</taxon>
        <taxon>metagenomes</taxon>
        <taxon>ecological metagenomes</taxon>
    </lineage>
</organism>
<dbReference type="Gene3D" id="3.30.300.20">
    <property type="match status" value="1"/>
</dbReference>
<dbReference type="EMBL" id="UINC01002582">
    <property type="protein sequence ID" value="SUZ98201.1"/>
    <property type="molecule type" value="Genomic_DNA"/>
</dbReference>
<dbReference type="InterPro" id="IPR015946">
    <property type="entry name" value="KH_dom-like_a/b"/>
</dbReference>
<evidence type="ECO:0008006" key="2">
    <source>
        <dbReference type="Google" id="ProtNLM"/>
    </source>
</evidence>
<dbReference type="InterPro" id="IPR003718">
    <property type="entry name" value="OsmC/Ohr_fam"/>
</dbReference>
<dbReference type="InterPro" id="IPR036102">
    <property type="entry name" value="OsmC/Ohrsf"/>
</dbReference>
<proteinExistence type="predicted"/>
<dbReference type="AlphaFoldDB" id="A0A381S4F7"/>